<gene>
    <name evidence="1" type="ORF">QE399_003906</name>
</gene>
<evidence type="ECO:0000313" key="2">
    <source>
        <dbReference type="Proteomes" id="UP001267710"/>
    </source>
</evidence>
<name>A0ABU1IG58_9BURK</name>
<dbReference type="Proteomes" id="UP001267710">
    <property type="component" value="Unassembled WGS sequence"/>
</dbReference>
<evidence type="ECO:0000313" key="1">
    <source>
        <dbReference type="EMBL" id="MDR6216217.1"/>
    </source>
</evidence>
<organism evidence="1 2">
    <name type="scientific">Paracidovorax wautersii</name>
    <dbReference type="NCBI Taxonomy" id="1177982"/>
    <lineage>
        <taxon>Bacteria</taxon>
        <taxon>Pseudomonadati</taxon>
        <taxon>Pseudomonadota</taxon>
        <taxon>Betaproteobacteria</taxon>
        <taxon>Burkholderiales</taxon>
        <taxon>Comamonadaceae</taxon>
        <taxon>Paracidovorax</taxon>
    </lineage>
</organism>
<protein>
    <recommendedName>
        <fullName evidence="3">Transposase</fullName>
    </recommendedName>
</protein>
<accession>A0ABU1IG58</accession>
<dbReference type="RefSeq" id="WP_309831461.1">
    <property type="nucleotide sequence ID" value="NZ_JAVIZX010000001.1"/>
</dbReference>
<evidence type="ECO:0008006" key="3">
    <source>
        <dbReference type="Google" id="ProtNLM"/>
    </source>
</evidence>
<keyword evidence="2" id="KW-1185">Reference proteome</keyword>
<proteinExistence type="predicted"/>
<comment type="caution">
    <text evidence="1">The sequence shown here is derived from an EMBL/GenBank/DDBJ whole genome shotgun (WGS) entry which is preliminary data.</text>
</comment>
<reference evidence="1 2" key="1">
    <citation type="submission" date="2023-08" db="EMBL/GenBank/DDBJ databases">
        <title>Functional and genomic diversity of the sorghum phyllosphere microbiome.</title>
        <authorList>
            <person name="Shade A."/>
        </authorList>
    </citation>
    <scope>NUCLEOTIDE SEQUENCE [LARGE SCALE GENOMIC DNA]</scope>
    <source>
        <strain evidence="1 2">SORGH_AS_0335</strain>
    </source>
</reference>
<sequence>MTADVTRRASLIEDRAREASARSHRAHKREAAAIGLLMEAREGYRNQPKAWNPEQWMARVELFLAVS</sequence>
<dbReference type="EMBL" id="JAVIZX010000001">
    <property type="protein sequence ID" value="MDR6216217.1"/>
    <property type="molecule type" value="Genomic_DNA"/>
</dbReference>